<evidence type="ECO:0000256" key="1">
    <source>
        <dbReference type="SAM" id="MobiDB-lite"/>
    </source>
</evidence>
<feature type="transmembrane region" description="Helical" evidence="2">
    <location>
        <begin position="54"/>
        <end position="73"/>
    </location>
</feature>
<comment type="caution">
    <text evidence="3">The sequence shown here is derived from an EMBL/GenBank/DDBJ whole genome shotgun (WGS) entry which is preliminary data.</text>
</comment>
<sequence>MAPSLHRVVAVSGRSSDRALPTPWYLRRVDLLRSCKTGEVIEATPQPLSHRLRIAAAGVLIGVPVVLASQWFFKTWVPRYYAELDALSKTDPVFAARKLAEFISLLLLAPVLTCIVAAIAMTVQASRIVRAGRRPLPGAKVRGRTEVVAGWWCVRLPTLLWGSLLLACALWAWWSYVQLASMFWNGYLDKRTEVLSKTSPRAAAQSMHDAPGIPENGVRP</sequence>
<gene>
    <name evidence="3" type="ORF">GCM10009105_23930</name>
</gene>
<name>A0ABN1ILT5_9GAMM</name>
<keyword evidence="2" id="KW-1133">Transmembrane helix</keyword>
<feature type="transmembrane region" description="Helical" evidence="2">
    <location>
        <begin position="102"/>
        <end position="126"/>
    </location>
</feature>
<proteinExistence type="predicted"/>
<evidence type="ECO:0000313" key="4">
    <source>
        <dbReference type="Proteomes" id="UP001501523"/>
    </source>
</evidence>
<accession>A0ABN1ILT5</accession>
<feature type="transmembrane region" description="Helical" evidence="2">
    <location>
        <begin position="147"/>
        <end position="174"/>
    </location>
</feature>
<reference evidence="3 4" key="1">
    <citation type="journal article" date="2019" name="Int. J. Syst. Evol. Microbiol.">
        <title>The Global Catalogue of Microorganisms (GCM) 10K type strain sequencing project: providing services to taxonomists for standard genome sequencing and annotation.</title>
        <authorList>
            <consortium name="The Broad Institute Genomics Platform"/>
            <consortium name="The Broad Institute Genome Sequencing Center for Infectious Disease"/>
            <person name="Wu L."/>
            <person name="Ma J."/>
        </authorList>
    </citation>
    <scope>NUCLEOTIDE SEQUENCE [LARGE SCALE GENOMIC DNA]</scope>
    <source>
        <strain evidence="3 4">JCM 15421</strain>
    </source>
</reference>
<dbReference type="RefSeq" id="WP_343791378.1">
    <property type="nucleotide sequence ID" value="NZ_BAAAEU010000010.1"/>
</dbReference>
<evidence type="ECO:0008006" key="5">
    <source>
        <dbReference type="Google" id="ProtNLM"/>
    </source>
</evidence>
<keyword evidence="4" id="KW-1185">Reference proteome</keyword>
<evidence type="ECO:0000313" key="3">
    <source>
        <dbReference type="EMBL" id="GAA0717027.1"/>
    </source>
</evidence>
<dbReference type="EMBL" id="BAAAEU010000010">
    <property type="protein sequence ID" value="GAA0717027.1"/>
    <property type="molecule type" value="Genomic_DNA"/>
</dbReference>
<feature type="region of interest" description="Disordered" evidence="1">
    <location>
        <begin position="200"/>
        <end position="220"/>
    </location>
</feature>
<organism evidence="3 4">
    <name type="scientific">Dokdonella soli</name>
    <dbReference type="NCBI Taxonomy" id="529810"/>
    <lineage>
        <taxon>Bacteria</taxon>
        <taxon>Pseudomonadati</taxon>
        <taxon>Pseudomonadota</taxon>
        <taxon>Gammaproteobacteria</taxon>
        <taxon>Lysobacterales</taxon>
        <taxon>Rhodanobacteraceae</taxon>
        <taxon>Dokdonella</taxon>
    </lineage>
</organism>
<keyword evidence="2" id="KW-0472">Membrane</keyword>
<dbReference type="Proteomes" id="UP001501523">
    <property type="component" value="Unassembled WGS sequence"/>
</dbReference>
<keyword evidence="2" id="KW-0812">Transmembrane</keyword>
<protein>
    <recommendedName>
        <fullName evidence="5">DUF898 family protein</fullName>
    </recommendedName>
</protein>
<evidence type="ECO:0000256" key="2">
    <source>
        <dbReference type="SAM" id="Phobius"/>
    </source>
</evidence>